<protein>
    <submittedName>
        <fullName evidence="2">Putative ATPase</fullName>
    </submittedName>
</protein>
<reference evidence="2 3" key="1">
    <citation type="submission" date="2019-03" db="EMBL/GenBank/DDBJ databases">
        <title>Genomic Encyclopedia of Type Strains, Phase IV (KMG-IV): sequencing the most valuable type-strain genomes for metagenomic binning, comparative biology and taxonomic classification.</title>
        <authorList>
            <person name="Goeker M."/>
        </authorList>
    </citation>
    <scope>NUCLEOTIDE SEQUENCE [LARGE SCALE GENOMIC DNA]</scope>
    <source>
        <strain evidence="2 3">DSM 46770</strain>
    </source>
</reference>
<feature type="domain" description="NadR/Ttd14 AAA" evidence="1">
    <location>
        <begin position="23"/>
        <end position="185"/>
    </location>
</feature>
<dbReference type="AlphaFoldDB" id="A0A4R6VBU8"/>
<dbReference type="RefSeq" id="WP_133740212.1">
    <property type="nucleotide sequence ID" value="NZ_SNYN01000002.1"/>
</dbReference>
<sequence>MTTSQNDRLAAAIEAAQNQPPRRFVITGGPSAGKDDVIAELIRHGIPCMETEPGREIYRKHRQRLGRHLRTEDRREYAAEVLEAFIAEFEGHKHGFRFYNRGIPDSYGWERFFGLAPTIQLEKANRVYRYDTVFVLDPLDTFEDPDDIVWAKEREIRRVHELIVQGYYDAGYEPTFVPAESAEYRLDYILTNVRIPKPQR</sequence>
<keyword evidence="3" id="KW-1185">Reference proteome</keyword>
<evidence type="ECO:0000259" key="1">
    <source>
        <dbReference type="Pfam" id="PF13521"/>
    </source>
</evidence>
<accession>A0A4R6VBU8</accession>
<dbReference type="InterPro" id="IPR027417">
    <property type="entry name" value="P-loop_NTPase"/>
</dbReference>
<dbReference type="SUPFAM" id="SSF52540">
    <property type="entry name" value="P-loop containing nucleoside triphosphate hydrolases"/>
    <property type="match status" value="1"/>
</dbReference>
<comment type="caution">
    <text evidence="2">The sequence shown here is derived from an EMBL/GenBank/DDBJ whole genome shotgun (WGS) entry which is preliminary data.</text>
</comment>
<dbReference type="Gene3D" id="3.40.50.300">
    <property type="entry name" value="P-loop containing nucleotide triphosphate hydrolases"/>
    <property type="match status" value="1"/>
</dbReference>
<evidence type="ECO:0000313" key="2">
    <source>
        <dbReference type="EMBL" id="TDQ54196.1"/>
    </source>
</evidence>
<proteinExistence type="predicted"/>
<organism evidence="2 3">
    <name type="scientific">Actinorugispora endophytica</name>
    <dbReference type="NCBI Taxonomy" id="1605990"/>
    <lineage>
        <taxon>Bacteria</taxon>
        <taxon>Bacillati</taxon>
        <taxon>Actinomycetota</taxon>
        <taxon>Actinomycetes</taxon>
        <taxon>Streptosporangiales</taxon>
        <taxon>Nocardiopsidaceae</taxon>
        <taxon>Actinorugispora</taxon>
    </lineage>
</organism>
<evidence type="ECO:0000313" key="3">
    <source>
        <dbReference type="Proteomes" id="UP000295281"/>
    </source>
</evidence>
<gene>
    <name evidence="2" type="ORF">EV190_10228</name>
</gene>
<dbReference type="OrthoDB" id="5638848at2"/>
<dbReference type="Pfam" id="PF13521">
    <property type="entry name" value="AAA_28"/>
    <property type="match status" value="1"/>
</dbReference>
<dbReference type="EMBL" id="SNYN01000002">
    <property type="protein sequence ID" value="TDQ54196.1"/>
    <property type="molecule type" value="Genomic_DNA"/>
</dbReference>
<dbReference type="Proteomes" id="UP000295281">
    <property type="component" value="Unassembled WGS sequence"/>
</dbReference>
<name>A0A4R6VBU8_9ACTN</name>
<dbReference type="InterPro" id="IPR038727">
    <property type="entry name" value="NadR/Ttd14_AAA_dom"/>
</dbReference>